<keyword evidence="4" id="KW-0004">4Fe-4S</keyword>
<dbReference type="InterPro" id="IPR013352">
    <property type="entry name" value="Fe_hydrogenase_subset"/>
</dbReference>
<dbReference type="Proteomes" id="UP000261212">
    <property type="component" value="Unassembled WGS sequence"/>
</dbReference>
<keyword evidence="12" id="KW-0472">Membrane</keyword>
<organism evidence="17 18">
    <name type="scientific">Anaerofustis stercorihominis</name>
    <dbReference type="NCBI Taxonomy" id="214853"/>
    <lineage>
        <taxon>Bacteria</taxon>
        <taxon>Bacillati</taxon>
        <taxon>Bacillota</taxon>
        <taxon>Clostridia</taxon>
        <taxon>Eubacteriales</taxon>
        <taxon>Eubacteriaceae</taxon>
        <taxon>Anaerofustis</taxon>
    </lineage>
</organism>
<dbReference type="NCBIfam" id="TIGR02512">
    <property type="entry name" value="FeFe_hydrog_A"/>
    <property type="match status" value="1"/>
</dbReference>
<evidence type="ECO:0000259" key="16">
    <source>
        <dbReference type="PROSITE" id="PS51839"/>
    </source>
</evidence>
<feature type="domain" description="4Fe-4S His(Cys)3-ligated-type" evidence="16">
    <location>
        <begin position="77"/>
        <end position="116"/>
    </location>
</feature>
<keyword evidence="8" id="KW-1278">Translocase</keyword>
<evidence type="ECO:0000256" key="7">
    <source>
        <dbReference type="ARBA" id="ARBA00022737"/>
    </source>
</evidence>
<dbReference type="SUPFAM" id="SSF53920">
    <property type="entry name" value="Fe-only hydrogenase"/>
    <property type="match status" value="1"/>
</dbReference>
<feature type="domain" description="4Fe-4S ferredoxin-type" evidence="15">
    <location>
        <begin position="180"/>
        <end position="208"/>
    </location>
</feature>
<dbReference type="InterPro" id="IPR009016">
    <property type="entry name" value="Fe_hydrogenase"/>
</dbReference>
<comment type="cofactor">
    <cofactor evidence="1">
        <name>[4Fe-4S] cluster</name>
        <dbReference type="ChEBI" id="CHEBI:49883"/>
    </cofactor>
</comment>
<comment type="similarity">
    <text evidence="3">Belongs to the complex I 75 kDa subunit family.</text>
</comment>
<evidence type="ECO:0000256" key="6">
    <source>
        <dbReference type="ARBA" id="ARBA00022723"/>
    </source>
</evidence>
<dbReference type="Pfam" id="PF02906">
    <property type="entry name" value="Fe_hyd_lg_C"/>
    <property type="match status" value="1"/>
</dbReference>
<evidence type="ECO:0000256" key="11">
    <source>
        <dbReference type="ARBA" id="ARBA00023027"/>
    </source>
</evidence>
<dbReference type="GO" id="GO:0051537">
    <property type="term" value="F:2 iron, 2 sulfur cluster binding"/>
    <property type="evidence" value="ECO:0007669"/>
    <property type="project" value="UniProtKB-KW"/>
</dbReference>
<dbReference type="GO" id="GO:0016020">
    <property type="term" value="C:membrane"/>
    <property type="evidence" value="ECO:0007669"/>
    <property type="project" value="UniProtKB-SubCell"/>
</dbReference>
<evidence type="ECO:0000256" key="4">
    <source>
        <dbReference type="ARBA" id="ARBA00022485"/>
    </source>
</evidence>
<keyword evidence="9" id="KW-0408">Iron</keyword>
<keyword evidence="11" id="KW-0520">NAD</keyword>
<dbReference type="CDD" id="cd00207">
    <property type="entry name" value="fer2"/>
    <property type="match status" value="1"/>
</dbReference>
<dbReference type="InterPro" id="IPR003149">
    <property type="entry name" value="Fe_hydrogenase_ssu"/>
</dbReference>
<evidence type="ECO:0000259" key="14">
    <source>
        <dbReference type="PROSITE" id="PS51085"/>
    </source>
</evidence>
<comment type="subcellular location">
    <subcellularLocation>
        <location evidence="2">Membrane</location>
    </subcellularLocation>
</comment>
<dbReference type="PANTHER" id="PTHR11615">
    <property type="entry name" value="NITRATE, FORMATE, IRON DEHYDROGENASE"/>
    <property type="match status" value="1"/>
</dbReference>
<evidence type="ECO:0000256" key="12">
    <source>
        <dbReference type="ARBA" id="ARBA00023136"/>
    </source>
</evidence>
<dbReference type="Pfam" id="PF02256">
    <property type="entry name" value="Fe_hyd_SSU"/>
    <property type="match status" value="1"/>
</dbReference>
<keyword evidence="7" id="KW-0677">Repeat</keyword>
<dbReference type="RefSeq" id="WP_117531204.1">
    <property type="nucleotide sequence ID" value="NZ_QUSM01000002.1"/>
</dbReference>
<dbReference type="PROSITE" id="PS00198">
    <property type="entry name" value="4FE4S_FER_1"/>
    <property type="match status" value="1"/>
</dbReference>
<dbReference type="SUPFAM" id="SSF54292">
    <property type="entry name" value="2Fe-2S ferredoxin-like"/>
    <property type="match status" value="1"/>
</dbReference>
<comment type="caution">
    <text evidence="17">The sequence shown here is derived from an EMBL/GenBank/DDBJ whole genome shotgun (WGS) entry which is preliminary data.</text>
</comment>
<dbReference type="SMART" id="SM00902">
    <property type="entry name" value="Fe_hyd_SSU"/>
    <property type="match status" value="1"/>
</dbReference>
<dbReference type="PROSITE" id="PS51379">
    <property type="entry name" value="4FE4S_FER_2"/>
    <property type="match status" value="2"/>
</dbReference>
<dbReference type="NCBIfam" id="NF040763">
    <property type="entry name" value="FeFe_hydrog_A6"/>
    <property type="match status" value="1"/>
</dbReference>
<dbReference type="Pfam" id="PF00037">
    <property type="entry name" value="Fer4"/>
    <property type="match status" value="1"/>
</dbReference>
<dbReference type="Gene3D" id="3.40.50.1780">
    <property type="match status" value="1"/>
</dbReference>
<comment type="cofactor">
    <cofactor evidence="13">
        <name>[2Fe-2S] cluster</name>
        <dbReference type="ChEBI" id="CHEBI:190135"/>
    </cofactor>
</comment>
<reference evidence="17 18" key="1">
    <citation type="submission" date="2018-08" db="EMBL/GenBank/DDBJ databases">
        <title>A genome reference for cultivated species of the human gut microbiota.</title>
        <authorList>
            <person name="Zou Y."/>
            <person name="Xue W."/>
            <person name="Luo G."/>
        </authorList>
    </citation>
    <scope>NUCLEOTIDE SEQUENCE [LARGE SCALE GENOMIC DNA]</scope>
    <source>
        <strain evidence="17 18">AM25-6</strain>
    </source>
</reference>
<dbReference type="GO" id="GO:0005506">
    <property type="term" value="F:iron ion binding"/>
    <property type="evidence" value="ECO:0007669"/>
    <property type="project" value="InterPro"/>
</dbReference>
<dbReference type="Pfam" id="PF10588">
    <property type="entry name" value="NADH-G_4Fe-4S_3"/>
    <property type="match status" value="1"/>
</dbReference>
<dbReference type="InterPro" id="IPR017896">
    <property type="entry name" value="4Fe4S_Fe-S-bd"/>
</dbReference>
<evidence type="ECO:0000256" key="2">
    <source>
        <dbReference type="ARBA" id="ARBA00004370"/>
    </source>
</evidence>
<dbReference type="Gene3D" id="3.40.950.10">
    <property type="entry name" value="Fe-only Hydrogenase (Larger Subunit), Chain L, domain 3"/>
    <property type="match status" value="1"/>
</dbReference>
<proteinExistence type="inferred from homology"/>
<dbReference type="EMBL" id="QUSM01000002">
    <property type="protein sequence ID" value="RGD75076.1"/>
    <property type="molecule type" value="Genomic_DNA"/>
</dbReference>
<dbReference type="InterPro" id="IPR050340">
    <property type="entry name" value="Cytosolic_Fe-S_CAF"/>
</dbReference>
<evidence type="ECO:0000256" key="13">
    <source>
        <dbReference type="ARBA" id="ARBA00034078"/>
    </source>
</evidence>
<evidence type="ECO:0000313" key="18">
    <source>
        <dbReference type="Proteomes" id="UP000261212"/>
    </source>
</evidence>
<dbReference type="PROSITE" id="PS51839">
    <property type="entry name" value="4FE4S_HC3"/>
    <property type="match status" value="1"/>
</dbReference>
<dbReference type="Pfam" id="PF13510">
    <property type="entry name" value="Fer2_4"/>
    <property type="match status" value="1"/>
</dbReference>
<evidence type="ECO:0000256" key="10">
    <source>
        <dbReference type="ARBA" id="ARBA00023014"/>
    </source>
</evidence>
<dbReference type="PROSITE" id="PS51085">
    <property type="entry name" value="2FE2S_FER_2"/>
    <property type="match status" value="1"/>
</dbReference>
<keyword evidence="6" id="KW-0479">Metal-binding</keyword>
<evidence type="ECO:0000256" key="8">
    <source>
        <dbReference type="ARBA" id="ARBA00022967"/>
    </source>
</evidence>
<dbReference type="FunFam" id="3.10.20.740:FF:000004">
    <property type="entry name" value="NADH-quinone oxidoreductase"/>
    <property type="match status" value="1"/>
</dbReference>
<dbReference type="Gene3D" id="3.10.20.740">
    <property type="match status" value="1"/>
</dbReference>
<protein>
    <submittedName>
        <fullName evidence="17">Ferredoxin</fullName>
    </submittedName>
</protein>
<dbReference type="InterPro" id="IPR017900">
    <property type="entry name" value="4Fe4S_Fe_S_CS"/>
</dbReference>
<evidence type="ECO:0000259" key="15">
    <source>
        <dbReference type="PROSITE" id="PS51379"/>
    </source>
</evidence>
<dbReference type="SMART" id="SM00929">
    <property type="entry name" value="NADH-G_4Fe-4S_3"/>
    <property type="match status" value="1"/>
</dbReference>
<dbReference type="GO" id="GO:0051539">
    <property type="term" value="F:4 iron, 4 sulfur cluster binding"/>
    <property type="evidence" value="ECO:0007669"/>
    <property type="project" value="UniProtKB-KW"/>
</dbReference>
<feature type="domain" description="4Fe-4S ferredoxin-type" evidence="15">
    <location>
        <begin position="136"/>
        <end position="167"/>
    </location>
</feature>
<dbReference type="InterPro" id="IPR049830">
    <property type="entry name" value="HndD"/>
</dbReference>
<name>A0A3E3E156_9FIRM</name>
<dbReference type="GO" id="GO:0008901">
    <property type="term" value="F:ferredoxin hydrogenase activity"/>
    <property type="evidence" value="ECO:0007669"/>
    <property type="project" value="InterPro"/>
</dbReference>
<dbReference type="InterPro" id="IPR001041">
    <property type="entry name" value="2Fe-2S_ferredoxin-type"/>
</dbReference>
<dbReference type="InterPro" id="IPR036991">
    <property type="entry name" value="Fe_hydrogenase_ssu_sf"/>
</dbReference>
<evidence type="ECO:0000256" key="1">
    <source>
        <dbReference type="ARBA" id="ARBA00001966"/>
    </source>
</evidence>
<evidence type="ECO:0000256" key="5">
    <source>
        <dbReference type="ARBA" id="ARBA00022714"/>
    </source>
</evidence>
<keyword evidence="5" id="KW-0001">2Fe-2S</keyword>
<feature type="domain" description="2Fe-2S ferredoxin-type" evidence="14">
    <location>
        <begin position="1"/>
        <end position="77"/>
    </location>
</feature>
<dbReference type="InterPro" id="IPR004108">
    <property type="entry name" value="Fe_hydrogenase_lsu_C"/>
</dbReference>
<dbReference type="InterPro" id="IPR019574">
    <property type="entry name" value="NADH_UbQ_OxRdtase_Gsu_4Fe4S-bd"/>
</dbReference>
<dbReference type="InterPro" id="IPR036010">
    <property type="entry name" value="2Fe-2S_ferredoxin-like_sf"/>
</dbReference>
<keyword evidence="10" id="KW-0411">Iron-sulfur</keyword>
<evidence type="ECO:0000256" key="3">
    <source>
        <dbReference type="ARBA" id="ARBA00005404"/>
    </source>
</evidence>
<dbReference type="Gene3D" id="4.10.260.20">
    <property type="entry name" value="Iron hydrogenase, small subunit"/>
    <property type="match status" value="1"/>
</dbReference>
<sequence>MVNLKINNVDVSVEEKTTILEAARQIGINIPTLCFLEHNKIGACRMCVVEIKGSDVLRSACNFPVKEGMEVFTNSPKVRESRKNTLELTLSDHNRDCTTCIRSGNCELQTLANDLGVNTVPFKGDFSSDTYDDKSLSVVRDESKCIFCKRCINTCAKIQGIGALIGKDNGFDSKSRPVKGDVLADTNCINCGQCIINCPVGALTEKVNVDEVWEALSDENKHVVVQPAPAVRAALGEEFGYEIGTDVTGKMVASMRRLGFDKVFDTDFGADMTIMEEAYELVDRVTNGGTLPMVTSCCPAWVKMCEQEYPELLDNLSSCKSPQAMTGALIKTHYAEVNNIDPKDIYVVSVMPCVAKKFEVAREQLKEDDLFDSDVCITTRELARMIKEAGIDFKNLDDEDFDPIYGESSGAGVIFGATGGVMEAAARTAVEVITGEVCENVDYEAVRGLDGLKEATITAGDKEIKVAVVHGGANIKKLMDKVKKGETDYDFIECMACLGGCVNGGGQPIVNSQLINAGLSLPEERAKVLYNQDKNVRPVRKSHENPSVQKVYKEYLEKPNSHKAHEILHTTYVDRSNDFVK</sequence>
<dbReference type="AlphaFoldDB" id="A0A3E3E156"/>
<accession>A0A3E3E156</accession>
<dbReference type="Gene3D" id="3.30.70.20">
    <property type="match status" value="1"/>
</dbReference>
<evidence type="ECO:0000256" key="9">
    <source>
        <dbReference type="ARBA" id="ARBA00023004"/>
    </source>
</evidence>
<dbReference type="FunFam" id="3.30.70.20:FF:000035">
    <property type="entry name" value="Iron hydrogenase 1"/>
    <property type="match status" value="1"/>
</dbReference>
<evidence type="ECO:0000313" key="17">
    <source>
        <dbReference type="EMBL" id="RGD75076.1"/>
    </source>
</evidence>
<gene>
    <name evidence="17" type="ORF">DW687_01775</name>
</gene>
<dbReference type="SUPFAM" id="SSF54862">
    <property type="entry name" value="4Fe-4S ferredoxins"/>
    <property type="match status" value="1"/>
</dbReference>